<reference evidence="1 2" key="1">
    <citation type="submission" date="2024-06" db="EMBL/GenBank/DDBJ databases">
        <title>Genomic Encyclopedia of Type Strains, Phase IV (KMG-IV): sequencing the most valuable type-strain genomes for metagenomic binning, comparative biology and taxonomic classification.</title>
        <authorList>
            <person name="Goeker M."/>
        </authorList>
    </citation>
    <scope>NUCLEOTIDE SEQUENCE [LARGE SCALE GENOMIC DNA]</scope>
    <source>
        <strain evidence="1 2">DSM 29388</strain>
    </source>
</reference>
<dbReference type="EMBL" id="JBEPMO010000022">
    <property type="protein sequence ID" value="MET3732887.1"/>
    <property type="molecule type" value="Genomic_DNA"/>
</dbReference>
<dbReference type="Proteomes" id="UP001549146">
    <property type="component" value="Unassembled WGS sequence"/>
</dbReference>
<evidence type="ECO:0000313" key="1">
    <source>
        <dbReference type="EMBL" id="MET3732887.1"/>
    </source>
</evidence>
<dbReference type="PROSITE" id="PS51257">
    <property type="entry name" value="PROKAR_LIPOPROTEIN"/>
    <property type="match status" value="1"/>
</dbReference>
<keyword evidence="2" id="KW-1185">Reference proteome</keyword>
<proteinExistence type="predicted"/>
<accession>A0ABV2LZC4</accession>
<gene>
    <name evidence="1" type="ORF">ABID46_002478</name>
</gene>
<protein>
    <submittedName>
        <fullName evidence="1">Uncharacterized protein</fullName>
    </submittedName>
</protein>
<comment type="caution">
    <text evidence="1">The sequence shown here is derived from an EMBL/GenBank/DDBJ whole genome shotgun (WGS) entry which is preliminary data.</text>
</comment>
<evidence type="ECO:0000313" key="2">
    <source>
        <dbReference type="Proteomes" id="UP001549146"/>
    </source>
</evidence>
<name>A0ABV2LZC4_9FLAO</name>
<organism evidence="1 2">
    <name type="scientific">Moheibacter stercoris</name>
    <dbReference type="NCBI Taxonomy" id="1628251"/>
    <lineage>
        <taxon>Bacteria</taxon>
        <taxon>Pseudomonadati</taxon>
        <taxon>Bacteroidota</taxon>
        <taxon>Flavobacteriia</taxon>
        <taxon>Flavobacteriales</taxon>
        <taxon>Weeksellaceae</taxon>
        <taxon>Moheibacter</taxon>
    </lineage>
</organism>
<dbReference type="RefSeq" id="WP_354510537.1">
    <property type="nucleotide sequence ID" value="NZ_JBEPMO010000022.1"/>
</dbReference>
<sequence length="244" mass="28613">MRKYFSEMRLISVIILLIFLGCNSSETNTNLDFSELRLEIEGLERINTNFKAKFKEYKDEVPATIIKIQPLLDQILDFKDKLKNEEILTNDQITVFRESFNEEQNSVYFPKQYFDLLAKSTSSDQQYKYLLQIENYMYQSMMDEALGSFYRFNLVQPYVRVNNHKINIGDDVSINVGFSVINTFKPFEVKLDGEVYKFESVEDISKIINLKASQKGLNRIEGTLKYKLSNEYVEAPILVEFEVN</sequence>